<dbReference type="AlphaFoldDB" id="A0A1E1K580"/>
<accession>A0A1E1K580</accession>
<feature type="compositionally biased region" description="Low complexity" evidence="1">
    <location>
        <begin position="527"/>
        <end position="536"/>
    </location>
</feature>
<proteinExistence type="predicted"/>
<feature type="compositionally biased region" description="Low complexity" evidence="1">
    <location>
        <begin position="229"/>
        <end position="266"/>
    </location>
</feature>
<feature type="region of interest" description="Disordered" evidence="1">
    <location>
        <begin position="1"/>
        <end position="177"/>
    </location>
</feature>
<feature type="compositionally biased region" description="Basic and acidic residues" evidence="1">
    <location>
        <begin position="42"/>
        <end position="61"/>
    </location>
</feature>
<dbReference type="Proteomes" id="UP000178912">
    <property type="component" value="Unassembled WGS sequence"/>
</dbReference>
<gene>
    <name evidence="2" type="ORF">RAG0_03618</name>
</gene>
<feature type="compositionally biased region" description="Basic and acidic residues" evidence="1">
    <location>
        <begin position="89"/>
        <end position="101"/>
    </location>
</feature>
<feature type="region of interest" description="Disordered" evidence="1">
    <location>
        <begin position="570"/>
        <end position="625"/>
    </location>
</feature>
<feature type="region of interest" description="Disordered" evidence="1">
    <location>
        <begin position="194"/>
        <end position="332"/>
    </location>
</feature>
<sequence>MGADKAKPAYVEDEDDTTGSPVRDSRRSAHVRPAKVTYGGTYRDRDKDRDRHREKDKEKEKRRSKHRQSHGDARYDPEQSTRPAQHVEIITDRDARFERRKSSSSSMKSPRKSGRPPSSHENRPSPKSAIPNSSKNDPSYFGIPPVSQTIPLAIRPRAQTSQTYPRPLSYHAVTPTGVHGHPLSNSAYYQQHPIITPSYPPPSPGSSYMQYAAPLNNPLRQLPPPPQTQYPSAYQYSVPPQYPQSSQPSFTMSAQPQYAMPQAPAQSDYFAPKASSRPSQTSRPLSARFGEIPRSQTAFEPAPRTSSGFGNRDTRSQRVYSDHNTSHYDDGYTSAADRATIRKPERSIRVPATIPPLSKADFDAMAMPPPRRPSILRRESVYNTEPKSDPSIDYYDRDSRLEYRGESRPRRPSTKRHSVSYDLGGVRIEAANSGRRRKSTYEEPSSAGLSDGYEAKMQKASQYQGDSYEAKLNQASSYQEDVAGGPTDNLTAETLRRQQRQRKQGGSSRSTKSSASRDESDYRKSATTRTTRSGSGDNDENVTLKVTGQTRVMVGGMQIDCADGGEISIQRQKSLRNGSERSNSEYGGGRIEDRQSRVSRPSGRSRMSSHSGDSWTRTPKYPEYI</sequence>
<feature type="compositionally biased region" description="Basic and acidic residues" evidence="1">
    <location>
        <begin position="312"/>
        <end position="330"/>
    </location>
</feature>
<evidence type="ECO:0000313" key="2">
    <source>
        <dbReference type="EMBL" id="CZS93247.1"/>
    </source>
</evidence>
<name>A0A1E1K580_9HELO</name>
<feature type="region of interest" description="Disordered" evidence="1">
    <location>
        <begin position="360"/>
        <end position="467"/>
    </location>
</feature>
<evidence type="ECO:0000313" key="3">
    <source>
        <dbReference type="Proteomes" id="UP000178912"/>
    </source>
</evidence>
<feature type="compositionally biased region" description="Basic and acidic residues" evidence="1">
    <location>
        <begin position="515"/>
        <end position="524"/>
    </location>
</feature>
<feature type="compositionally biased region" description="Low complexity" evidence="1">
    <location>
        <begin position="504"/>
        <end position="514"/>
    </location>
</feature>
<dbReference type="EMBL" id="FJUX01000015">
    <property type="protein sequence ID" value="CZS93247.1"/>
    <property type="molecule type" value="Genomic_DNA"/>
</dbReference>
<feature type="compositionally biased region" description="Polar residues" evidence="1">
    <location>
        <begin position="294"/>
        <end position="309"/>
    </location>
</feature>
<keyword evidence="3" id="KW-1185">Reference proteome</keyword>
<organism evidence="2 3">
    <name type="scientific">Rhynchosporium agropyri</name>
    <dbReference type="NCBI Taxonomy" id="914238"/>
    <lineage>
        <taxon>Eukaryota</taxon>
        <taxon>Fungi</taxon>
        <taxon>Dikarya</taxon>
        <taxon>Ascomycota</taxon>
        <taxon>Pezizomycotina</taxon>
        <taxon>Leotiomycetes</taxon>
        <taxon>Helotiales</taxon>
        <taxon>Ploettnerulaceae</taxon>
        <taxon>Rhynchosporium</taxon>
    </lineage>
</organism>
<dbReference type="OrthoDB" id="4898142at2759"/>
<feature type="compositionally biased region" description="Basic and acidic residues" evidence="1">
    <location>
        <begin position="69"/>
        <end position="79"/>
    </location>
</feature>
<feature type="region of interest" description="Disordered" evidence="1">
    <location>
        <begin position="496"/>
        <end position="544"/>
    </location>
</feature>
<reference evidence="3" key="1">
    <citation type="submission" date="2016-03" db="EMBL/GenBank/DDBJ databases">
        <authorList>
            <person name="Guldener U."/>
        </authorList>
    </citation>
    <scope>NUCLEOTIDE SEQUENCE [LARGE SCALE GENOMIC DNA]</scope>
    <source>
        <strain evidence="3">04CH-RAC-A.6.1</strain>
    </source>
</reference>
<feature type="compositionally biased region" description="Low complexity" evidence="1">
    <location>
        <begin position="205"/>
        <end position="220"/>
    </location>
</feature>
<feature type="compositionally biased region" description="Basic and acidic residues" evidence="1">
    <location>
        <begin position="376"/>
        <end position="409"/>
    </location>
</feature>
<evidence type="ECO:0000256" key="1">
    <source>
        <dbReference type="SAM" id="MobiDB-lite"/>
    </source>
</evidence>
<feature type="compositionally biased region" description="Polar residues" evidence="1">
    <location>
        <begin position="605"/>
        <end position="617"/>
    </location>
</feature>
<protein>
    <submittedName>
        <fullName evidence="2">Uncharacterized protein</fullName>
    </submittedName>
</protein>